<dbReference type="Proteomes" id="UP000326268">
    <property type="component" value="Unassembled WGS sequence"/>
</dbReference>
<protein>
    <submittedName>
        <fullName evidence="3">Uncharacterized protein</fullName>
    </submittedName>
</protein>
<evidence type="ECO:0000313" key="4">
    <source>
        <dbReference type="Proteomes" id="UP000326268"/>
    </source>
</evidence>
<feature type="transmembrane region" description="Helical" evidence="2">
    <location>
        <begin position="6"/>
        <end position="24"/>
    </location>
</feature>
<gene>
    <name evidence="3" type="ORF">BDV27DRAFT_158464</name>
</gene>
<keyword evidence="2" id="KW-0472">Membrane</keyword>
<dbReference type="EMBL" id="ML737667">
    <property type="protein sequence ID" value="KAE8363763.1"/>
    <property type="molecule type" value="Genomic_DNA"/>
</dbReference>
<dbReference type="RefSeq" id="XP_031926844.1">
    <property type="nucleotide sequence ID" value="XM_032072688.1"/>
</dbReference>
<evidence type="ECO:0000256" key="2">
    <source>
        <dbReference type="SAM" id="Phobius"/>
    </source>
</evidence>
<dbReference type="OrthoDB" id="4509086at2759"/>
<sequence length="276" mass="30285">MNNNIIIAIIVLILLGITGIVYLYSMRWRSQARAQLFIARAKTRKRRISESQAQLQAQAQAQVQATTPIQVTVVRGRSRAPPSRRPSPRPPGAGPSESQCPPMSLPPRVASMMSRQGKRGRSRPNEWQDNRPGSGSGGPRDQSRMSNKQKRKQKEQQQTGQTADDNNAAGFGSGGGNQPAQQDVDDEWGSGPSQQENTQYTGPQDEQSQPAPNDNEWRASNEAVARSPGGPTSPDPEWPTTGDDGGQQEVTQGAWHAHDAMEQRTEQQQMDTVVDW</sequence>
<proteinExistence type="predicted"/>
<accession>A0A5N7A2J4</accession>
<feature type="compositionally biased region" description="Pro residues" evidence="1">
    <location>
        <begin position="83"/>
        <end position="93"/>
    </location>
</feature>
<keyword evidence="2" id="KW-0812">Transmembrane</keyword>
<name>A0A5N7A2J4_9EURO</name>
<organism evidence="3 4">
    <name type="scientific">Aspergillus caelatus</name>
    <dbReference type="NCBI Taxonomy" id="61420"/>
    <lineage>
        <taxon>Eukaryota</taxon>
        <taxon>Fungi</taxon>
        <taxon>Dikarya</taxon>
        <taxon>Ascomycota</taxon>
        <taxon>Pezizomycotina</taxon>
        <taxon>Eurotiomycetes</taxon>
        <taxon>Eurotiomycetidae</taxon>
        <taxon>Eurotiales</taxon>
        <taxon>Aspergillaceae</taxon>
        <taxon>Aspergillus</taxon>
        <taxon>Aspergillus subgen. Circumdati</taxon>
    </lineage>
</organism>
<feature type="compositionally biased region" description="Polar residues" evidence="1">
    <location>
        <begin position="266"/>
        <end position="276"/>
    </location>
</feature>
<feature type="compositionally biased region" description="Basic and acidic residues" evidence="1">
    <location>
        <begin position="256"/>
        <end position="265"/>
    </location>
</feature>
<dbReference type="AlphaFoldDB" id="A0A5N7A2J4"/>
<feature type="region of interest" description="Disordered" evidence="1">
    <location>
        <begin position="74"/>
        <end position="276"/>
    </location>
</feature>
<evidence type="ECO:0000256" key="1">
    <source>
        <dbReference type="SAM" id="MobiDB-lite"/>
    </source>
</evidence>
<keyword evidence="4" id="KW-1185">Reference proteome</keyword>
<keyword evidence="2" id="KW-1133">Transmembrane helix</keyword>
<reference evidence="3 4" key="1">
    <citation type="submission" date="2019-04" db="EMBL/GenBank/DDBJ databases">
        <title>Friends and foes A comparative genomics studyof 23 Aspergillus species from section Flavi.</title>
        <authorList>
            <consortium name="DOE Joint Genome Institute"/>
            <person name="Kjaerbolling I."/>
            <person name="Vesth T."/>
            <person name="Frisvad J.C."/>
            <person name="Nybo J.L."/>
            <person name="Theobald S."/>
            <person name="Kildgaard S."/>
            <person name="Isbrandt T."/>
            <person name="Kuo A."/>
            <person name="Sato A."/>
            <person name="Lyhne E.K."/>
            <person name="Kogle M.E."/>
            <person name="Wiebenga A."/>
            <person name="Kun R.S."/>
            <person name="Lubbers R.J."/>
            <person name="Makela M.R."/>
            <person name="Barry K."/>
            <person name="Chovatia M."/>
            <person name="Clum A."/>
            <person name="Daum C."/>
            <person name="Haridas S."/>
            <person name="He G."/>
            <person name="LaButti K."/>
            <person name="Lipzen A."/>
            <person name="Mondo S."/>
            <person name="Riley R."/>
            <person name="Salamov A."/>
            <person name="Simmons B.A."/>
            <person name="Magnuson J.K."/>
            <person name="Henrissat B."/>
            <person name="Mortensen U.H."/>
            <person name="Larsen T.O."/>
            <person name="Devries R.P."/>
            <person name="Grigoriev I.V."/>
            <person name="Machida M."/>
            <person name="Baker S.E."/>
            <person name="Andersen M.R."/>
        </authorList>
    </citation>
    <scope>NUCLEOTIDE SEQUENCE [LARGE SCALE GENOMIC DNA]</scope>
    <source>
        <strain evidence="3 4">CBS 763.97</strain>
    </source>
</reference>
<feature type="compositionally biased region" description="Low complexity" evidence="1">
    <location>
        <begin position="156"/>
        <end position="170"/>
    </location>
</feature>
<dbReference type="GeneID" id="43657134"/>
<feature type="compositionally biased region" description="Polar residues" evidence="1">
    <location>
        <begin position="191"/>
        <end position="212"/>
    </location>
</feature>
<evidence type="ECO:0000313" key="3">
    <source>
        <dbReference type="EMBL" id="KAE8363763.1"/>
    </source>
</evidence>